<evidence type="ECO:0000313" key="1">
    <source>
        <dbReference type="EMBL" id="CAB4741507.1"/>
    </source>
</evidence>
<gene>
    <name evidence="1" type="ORF">UFOPK2816_00308</name>
</gene>
<accession>A0A6J6T3P2</accession>
<organism evidence="1">
    <name type="scientific">freshwater metagenome</name>
    <dbReference type="NCBI Taxonomy" id="449393"/>
    <lineage>
        <taxon>unclassified sequences</taxon>
        <taxon>metagenomes</taxon>
        <taxon>ecological metagenomes</taxon>
    </lineage>
</organism>
<dbReference type="EMBL" id="CAEZZB010000019">
    <property type="protein sequence ID" value="CAB4741507.1"/>
    <property type="molecule type" value="Genomic_DNA"/>
</dbReference>
<reference evidence="1" key="1">
    <citation type="submission" date="2020-05" db="EMBL/GenBank/DDBJ databases">
        <authorList>
            <person name="Chiriac C."/>
            <person name="Salcher M."/>
            <person name="Ghai R."/>
            <person name="Kavagutti S V."/>
        </authorList>
    </citation>
    <scope>NUCLEOTIDE SEQUENCE</scope>
</reference>
<protein>
    <submittedName>
        <fullName evidence="1">Unannotated protein</fullName>
    </submittedName>
</protein>
<proteinExistence type="predicted"/>
<name>A0A6J6T3P2_9ZZZZ</name>
<dbReference type="AlphaFoldDB" id="A0A6J6T3P2"/>
<sequence>MRKRDGVSHSGPAVSLTSTNCFIASFVFLIPPAGFTPIRVCVIW</sequence>